<evidence type="ECO:0000313" key="1">
    <source>
        <dbReference type="EMBL" id="RWX47635.1"/>
    </source>
</evidence>
<protein>
    <submittedName>
        <fullName evidence="1">Uncharacterized protein</fullName>
    </submittedName>
</protein>
<dbReference type="Proteomes" id="UP000287853">
    <property type="component" value="Unassembled WGS sequence"/>
</dbReference>
<proteinExistence type="predicted"/>
<dbReference type="AlphaFoldDB" id="A0A3S3R142"/>
<gene>
    <name evidence="1" type="ORF">H206_06162</name>
</gene>
<keyword evidence="2" id="KW-1185">Reference proteome</keyword>
<name>A0A3S3R142_9BACT</name>
<accession>A0A3S3R142</accession>
<organism evidence="1 2">
    <name type="scientific">Candidatus Electrothrix aarhusensis</name>
    <dbReference type="NCBI Taxonomy" id="1859131"/>
    <lineage>
        <taxon>Bacteria</taxon>
        <taxon>Pseudomonadati</taxon>
        <taxon>Thermodesulfobacteriota</taxon>
        <taxon>Desulfobulbia</taxon>
        <taxon>Desulfobulbales</taxon>
        <taxon>Desulfobulbaceae</taxon>
        <taxon>Candidatus Electrothrix</taxon>
    </lineage>
</organism>
<sequence length="69" mass="7877">MVLPDFFSVPTRFFVRDYFSETVMFSFCADCRSYACSINSFGWCPGYPSIGKGGHLGEHSHRRLNHIHG</sequence>
<evidence type="ECO:0000313" key="2">
    <source>
        <dbReference type="Proteomes" id="UP000287853"/>
    </source>
</evidence>
<dbReference type="EMBL" id="MTKO01000030">
    <property type="protein sequence ID" value="RWX47635.1"/>
    <property type="molecule type" value="Genomic_DNA"/>
</dbReference>
<reference evidence="1 2" key="1">
    <citation type="submission" date="2017-01" db="EMBL/GenBank/DDBJ databases">
        <title>The cable genome- insights into the physiology and evolution of filamentous bacteria capable of sulfide oxidation via long distance electron transfer.</title>
        <authorList>
            <person name="Schreiber L."/>
            <person name="Bjerg J.T."/>
            <person name="Boggild A."/>
            <person name="Van De Vossenberg J."/>
            <person name="Meysman F."/>
            <person name="Nielsen L.P."/>
            <person name="Schramm A."/>
            <person name="Kjeldsen K.U."/>
        </authorList>
    </citation>
    <scope>NUCLEOTIDE SEQUENCE [LARGE SCALE GENOMIC DNA]</scope>
    <source>
        <strain evidence="1">MCF</strain>
    </source>
</reference>
<comment type="caution">
    <text evidence="1">The sequence shown here is derived from an EMBL/GenBank/DDBJ whole genome shotgun (WGS) entry which is preliminary data.</text>
</comment>